<evidence type="ECO:0000256" key="5">
    <source>
        <dbReference type="ARBA" id="ARBA00023002"/>
    </source>
</evidence>
<dbReference type="InterPro" id="IPR009014">
    <property type="entry name" value="Transketo_C/PFOR_II"/>
</dbReference>
<evidence type="ECO:0000256" key="2">
    <source>
        <dbReference type="ARBA" id="ARBA00022485"/>
    </source>
</evidence>
<dbReference type="CDD" id="cd07034">
    <property type="entry name" value="TPP_PYR_PFOR_IOR-alpha_like"/>
    <property type="match status" value="1"/>
</dbReference>
<dbReference type="InterPro" id="IPR011766">
    <property type="entry name" value="TPP_enzyme_TPP-bd"/>
</dbReference>
<dbReference type="GO" id="GO:0051539">
    <property type="term" value="F:4 iron, 4 sulfur cluster binding"/>
    <property type="evidence" value="ECO:0007669"/>
    <property type="project" value="UniProtKB-KW"/>
</dbReference>
<dbReference type="PANTHER" id="PTHR32154:SF0">
    <property type="entry name" value="PYRUVATE-FLAVODOXIN OXIDOREDUCTASE-RELATED"/>
    <property type="match status" value="1"/>
</dbReference>
<dbReference type="Proteomes" id="UP001244443">
    <property type="component" value="Chromosome"/>
</dbReference>
<protein>
    <submittedName>
        <fullName evidence="10">2-oxoacid:acceptor oxidoreductase family protein</fullName>
    </submittedName>
</protein>
<dbReference type="InterPro" id="IPR029061">
    <property type="entry name" value="THDP-binding"/>
</dbReference>
<evidence type="ECO:0000256" key="4">
    <source>
        <dbReference type="ARBA" id="ARBA00022982"/>
    </source>
</evidence>
<dbReference type="SUPFAM" id="SSF53323">
    <property type="entry name" value="Pyruvate-ferredoxin oxidoreductase, PFOR, domain III"/>
    <property type="match status" value="1"/>
</dbReference>
<dbReference type="RefSeq" id="WP_308356676.1">
    <property type="nucleotide sequence ID" value="NZ_CP129970.2"/>
</dbReference>
<keyword evidence="2" id="KW-0004">4Fe-4S</keyword>
<keyword evidence="4" id="KW-0249">Electron transport</keyword>
<organism evidence="10 11">
    <name type="scientific">Marivirga arenosa</name>
    <dbReference type="NCBI Taxonomy" id="3059076"/>
    <lineage>
        <taxon>Bacteria</taxon>
        <taxon>Pseudomonadati</taxon>
        <taxon>Bacteroidota</taxon>
        <taxon>Cytophagia</taxon>
        <taxon>Cytophagales</taxon>
        <taxon>Marivirgaceae</taxon>
        <taxon>Marivirga</taxon>
    </lineage>
</organism>
<dbReference type="GO" id="GO:0044281">
    <property type="term" value="P:small molecule metabolic process"/>
    <property type="evidence" value="ECO:0007669"/>
    <property type="project" value="UniProtKB-ARBA"/>
</dbReference>
<evidence type="ECO:0000259" key="9">
    <source>
        <dbReference type="PROSITE" id="PS51379"/>
    </source>
</evidence>
<evidence type="ECO:0000313" key="11">
    <source>
        <dbReference type="Proteomes" id="UP001244443"/>
    </source>
</evidence>
<feature type="domain" description="4Fe-4S ferredoxin-type" evidence="9">
    <location>
        <begin position="911"/>
        <end position="940"/>
    </location>
</feature>
<dbReference type="PROSITE" id="PS51379">
    <property type="entry name" value="4FE4S_FER_2"/>
    <property type="match status" value="2"/>
</dbReference>
<sequence>MSKNIKAKYPGIPAAMDGNSAAISCERESSDAAGAYPITPSTQMGEYWAEEAAKGHLNISDKPLIFIEPEGEHAAAAVTAGLSMTGQRAANFSSGQGIAYMHESLYAAVGKRLTYVLNIGARAMTKSTLNVHAGHDDYHAVDDTGFFQMFAKNAQHVADLNVIAHRIAELALTPGIIAQDGFLTTHLIESLKVPERELIKEYLGRPDDIIDTPTPAQRIIYGEQRRRIPELWDVDNPVMAGIVQNQDSYMQSVAAQRPFFFDHIKELSDRAFKEYAELTHRQYQRVMTYKVEDADYLILGQGSVVSSAEVVADYLRKTRKLKVGVLDLVMFRPFPADLLSKYIKGKKGVVVLERLDQPLAEDLPIARELRAVISKCLENGISKDDKSYPDLESYQPKDAPKIYSGSFGMGSRDLQAEGIIGAVENMLPDGKHKKQFYLSIDFIHENPFTPKQREYQETIEAAYPKVKELAVHGSENPNLMPKGATTVRFHSVGGWGAITTGKNLAMTLYDLLGYDIKANPKYGSEKKGQPTTYYLAAAPEPIRMNSEFYFVDVVLSPDPNVFKHTNALAGLKKGGCFIIQSDKNNPEEVWNSIPKQYQKLIVKNDIRIFYIDGFKIAREEATDPELQLRMQGIAFQGAFFAASPLMESAGLNDKQLLKAIEDQLQSKFGSKGQRVVDDNMRVVKRGFTEVHEITEKVVQNGSGNKSKAEVGVPLPIMLKDTPKSKSKLSDIHRFWEQTGNFYAQGMGSDNLTDPFIGLSLMPAASSNFRDMTGIRFTHPEWNANNCTACGKCYTACPDTAIPGLVSDLKDVLDTVVKRVKKEHDNVKHLQKAVRSMEGKIRARFNSASNGATVNNYLHDAIAQMIEDHKEETDLVQELGWFKEELGDFQFALTRPYYHLNEKKSPNSGGLFSITINPNACKGCNECIQVCDDDALKAVTQTEESVANLRKNWDLWNDLPNTPEKYNRIDDLEAKIGPLETLLLNKEAYSSFSSGDGACLGCSEKSVVHLFIATVESLMQPRIKKHIAKLDELIEKLEQRIQAKLIETVNINDTEAIERILKDSNDTDLSMSVIASKLEAENGSIPIDQDWLAETTHLLSQLKRLRWKYTEGNTGKGRSSMGMTNATGCTSVWGSTYPYNPYPFPWANHLFQDSTSMAMGIFEGHMAKMAEGFVAIRKAELELAGKYDPEDNKDFFTYFNWHQFTDEEWLLCPPVVALGGDGAMYDIGFQNLSRMMASGKPIKVITVDTQVYSNTGGQACTSGFIGQVSDMAQYGKVWKGKPEPRKEIGLIAMAHRNTYVMQSSLANTSHMIEGFIDGLSTKRPALFNLYTTCQPEHGVADDMGVHQAKLAVESRAYPLFKYNPDLGVKVEEALDLKGNPAIDQDWPSYELKYEENGIQKSMEVPMTFADFAITEARFRKHFRNAPRNSWNDKMLMLSDFLNLEKSDREDKFPYIWAVDRNNQLSRVLVDKTIVESCEERRDFWIMLRDLSDYEAKMDTTSEVDLESKIRSEVVQKITQKLMQLASGNGDVKIDPSIKPIAVTESVELNQSNVHEQQTAVAVKEEPKTETAQKEEESIPQQDASMEPWLESDECTSCDECINLNPKIFAYNEDKKAYIKDPNGGPYSDLVVAAEKCTAQVIHPGLPKNKDAKDIDKWITRGEKYN</sequence>
<name>A0AA51N6Y8_9BACT</name>
<dbReference type="GO" id="GO:0016903">
    <property type="term" value="F:oxidoreductase activity, acting on the aldehyde or oxo group of donors"/>
    <property type="evidence" value="ECO:0007669"/>
    <property type="project" value="InterPro"/>
</dbReference>
<dbReference type="GO" id="GO:0006979">
    <property type="term" value="P:response to oxidative stress"/>
    <property type="evidence" value="ECO:0007669"/>
    <property type="project" value="TreeGrafter"/>
</dbReference>
<dbReference type="InterPro" id="IPR002869">
    <property type="entry name" value="Pyrv_flavodox_OxRed_cen"/>
</dbReference>
<dbReference type="EMBL" id="CP129970">
    <property type="protein sequence ID" value="WMN06745.1"/>
    <property type="molecule type" value="Genomic_DNA"/>
</dbReference>
<dbReference type="InterPro" id="IPR017900">
    <property type="entry name" value="4Fe4S_Fe_S_CS"/>
</dbReference>
<dbReference type="InterPro" id="IPR050722">
    <property type="entry name" value="Pyruvate:ferred/Flavod_OxRd"/>
</dbReference>
<dbReference type="Pfam" id="PF12837">
    <property type="entry name" value="Fer4_6"/>
    <property type="match status" value="1"/>
</dbReference>
<dbReference type="PROSITE" id="PS00198">
    <property type="entry name" value="4FE4S_FER_1"/>
    <property type="match status" value="1"/>
</dbReference>
<feature type="region of interest" description="Disordered" evidence="8">
    <location>
        <begin position="1555"/>
        <end position="1585"/>
    </location>
</feature>
<dbReference type="GO" id="GO:0030976">
    <property type="term" value="F:thiamine pyrophosphate binding"/>
    <property type="evidence" value="ECO:0007669"/>
    <property type="project" value="InterPro"/>
</dbReference>
<dbReference type="Pfam" id="PF13370">
    <property type="entry name" value="Fer4_13"/>
    <property type="match status" value="1"/>
</dbReference>
<accession>A0AA51N6Y8</accession>
<evidence type="ECO:0000313" key="10">
    <source>
        <dbReference type="EMBL" id="WMN06745.1"/>
    </source>
</evidence>
<feature type="compositionally biased region" description="Basic and acidic residues" evidence="8">
    <location>
        <begin position="1561"/>
        <end position="1575"/>
    </location>
</feature>
<keyword evidence="1" id="KW-0813">Transport</keyword>
<feature type="domain" description="4Fe-4S ferredoxin-type" evidence="9">
    <location>
        <begin position="777"/>
        <end position="807"/>
    </location>
</feature>
<keyword evidence="11" id="KW-1185">Reference proteome</keyword>
<dbReference type="PANTHER" id="PTHR32154">
    <property type="entry name" value="PYRUVATE-FLAVODOXIN OXIDOREDUCTASE-RELATED"/>
    <property type="match status" value="1"/>
</dbReference>
<dbReference type="Gene3D" id="3.30.70.20">
    <property type="match status" value="3"/>
</dbReference>
<dbReference type="InterPro" id="IPR017896">
    <property type="entry name" value="4Fe4S_Fe-S-bd"/>
</dbReference>
<proteinExistence type="predicted"/>
<evidence type="ECO:0000256" key="8">
    <source>
        <dbReference type="SAM" id="MobiDB-lite"/>
    </source>
</evidence>
<dbReference type="Gene3D" id="3.40.920.10">
    <property type="entry name" value="Pyruvate-ferredoxin oxidoreductase, PFOR, domain III"/>
    <property type="match status" value="1"/>
</dbReference>
<dbReference type="SUPFAM" id="SSF52518">
    <property type="entry name" value="Thiamin diphosphate-binding fold (THDP-binding)"/>
    <property type="match status" value="2"/>
</dbReference>
<dbReference type="Pfam" id="PF17147">
    <property type="entry name" value="PFOR_II"/>
    <property type="match status" value="1"/>
</dbReference>
<dbReference type="Pfam" id="PF01558">
    <property type="entry name" value="POR"/>
    <property type="match status" value="1"/>
</dbReference>
<reference evidence="10" key="1">
    <citation type="submission" date="2023-08" db="EMBL/GenBank/DDBJ databases">
        <title>Comparative genomics and taxonomic characterization of three novel marine species of genus Marivirga.</title>
        <authorList>
            <person name="Muhammad N."/>
            <person name="Kim S.-G."/>
        </authorList>
    </citation>
    <scope>NUCLEOTIDE SEQUENCE [LARGE SCALE GENOMIC DNA]</scope>
    <source>
        <strain evidence="10">ABR2-2</strain>
    </source>
</reference>
<dbReference type="GO" id="GO:0046872">
    <property type="term" value="F:metal ion binding"/>
    <property type="evidence" value="ECO:0007669"/>
    <property type="project" value="UniProtKB-KW"/>
</dbReference>
<keyword evidence="7" id="KW-0411">Iron-sulfur</keyword>
<evidence type="ECO:0000256" key="7">
    <source>
        <dbReference type="ARBA" id="ARBA00023014"/>
    </source>
</evidence>
<dbReference type="InterPro" id="IPR019752">
    <property type="entry name" value="Pyrv/ketoisovalerate_OxRed_cat"/>
</dbReference>
<keyword evidence="3" id="KW-0479">Metal-binding</keyword>
<dbReference type="Pfam" id="PF01855">
    <property type="entry name" value="POR_N"/>
    <property type="match status" value="1"/>
</dbReference>
<keyword evidence="5" id="KW-0560">Oxidoreductase</keyword>
<dbReference type="Gene3D" id="3.40.50.920">
    <property type="match status" value="1"/>
</dbReference>
<dbReference type="Gene3D" id="3.40.50.970">
    <property type="match status" value="2"/>
</dbReference>
<keyword evidence="6" id="KW-0408">Iron</keyword>
<dbReference type="InterPro" id="IPR002880">
    <property type="entry name" value="Pyrv_Fd/Flavodoxin_OxRdtase_N"/>
</dbReference>
<evidence type="ECO:0000256" key="6">
    <source>
        <dbReference type="ARBA" id="ARBA00023004"/>
    </source>
</evidence>
<dbReference type="SUPFAM" id="SSF52922">
    <property type="entry name" value="TK C-terminal domain-like"/>
    <property type="match status" value="1"/>
</dbReference>
<evidence type="ECO:0000256" key="1">
    <source>
        <dbReference type="ARBA" id="ARBA00022448"/>
    </source>
</evidence>
<evidence type="ECO:0000256" key="3">
    <source>
        <dbReference type="ARBA" id="ARBA00022723"/>
    </source>
</evidence>
<dbReference type="Pfam" id="PF02775">
    <property type="entry name" value="TPP_enzyme_C"/>
    <property type="match status" value="1"/>
</dbReference>
<dbReference type="InterPro" id="IPR033412">
    <property type="entry name" value="PFOR_II"/>
</dbReference>
<gene>
    <name evidence="10" type="ORF">QYS48_33555</name>
</gene>
<dbReference type="SUPFAM" id="SSF54862">
    <property type="entry name" value="4Fe-4S ferredoxins"/>
    <property type="match status" value="1"/>
</dbReference>